<dbReference type="GO" id="GO:0001671">
    <property type="term" value="F:ATPase activator activity"/>
    <property type="evidence" value="ECO:0007669"/>
    <property type="project" value="TreeGrafter"/>
</dbReference>
<dbReference type="EMBL" id="JAAMPC010000006">
    <property type="protein sequence ID" value="KAG2309124.1"/>
    <property type="molecule type" value="Genomic_DNA"/>
</dbReference>
<dbReference type="GO" id="GO:0030150">
    <property type="term" value="P:protein import into mitochondrial matrix"/>
    <property type="evidence" value="ECO:0007669"/>
    <property type="project" value="TreeGrafter"/>
</dbReference>
<keyword evidence="4" id="KW-1185">Reference proteome</keyword>
<keyword evidence="1" id="KW-0812">Transmembrane</keyword>
<evidence type="ECO:0000256" key="1">
    <source>
        <dbReference type="ARBA" id="ARBA00022692"/>
    </source>
</evidence>
<sequence>MDMCATPFLAGAAVAAVAATALAGRYTVQAWQKFDEGGFQPTMTRREKLISFFGSVAAEKAKEAHRKVMVANLPDAGAKDVMLGKSKGGGSPF</sequence>
<dbReference type="PANTHER" id="PTHR12763:SF28">
    <property type="entry name" value="GEO10507P1-RELATED"/>
    <property type="match status" value="1"/>
</dbReference>
<evidence type="ECO:0000313" key="3">
    <source>
        <dbReference type="EMBL" id="KAG2309124.1"/>
    </source>
</evidence>
<comment type="caution">
    <text evidence="3">The sequence shown here is derived from an EMBL/GenBank/DDBJ whole genome shotgun (WGS) entry which is preliminary data.</text>
</comment>
<gene>
    <name evidence="3" type="ORF">Bca52824_028872</name>
</gene>
<dbReference type="AlphaFoldDB" id="A0A8X7VDK0"/>
<proteinExistence type="predicted"/>
<reference evidence="3 4" key="1">
    <citation type="submission" date="2020-02" db="EMBL/GenBank/DDBJ databases">
        <authorList>
            <person name="Ma Q."/>
            <person name="Huang Y."/>
            <person name="Song X."/>
            <person name="Pei D."/>
        </authorList>
    </citation>
    <scope>NUCLEOTIDE SEQUENCE [LARGE SCALE GENOMIC DNA]</scope>
    <source>
        <strain evidence="3">Sxm20200214</strain>
        <tissue evidence="3">Leaf</tissue>
    </source>
</reference>
<accession>A0A8X7VDK0</accession>
<name>A0A8X7VDK0_BRACI</name>
<keyword evidence="2" id="KW-0472">Membrane</keyword>
<dbReference type="Proteomes" id="UP000886595">
    <property type="component" value="Unassembled WGS sequence"/>
</dbReference>
<evidence type="ECO:0000256" key="2">
    <source>
        <dbReference type="ARBA" id="ARBA00022989"/>
    </source>
</evidence>
<organism evidence="3 4">
    <name type="scientific">Brassica carinata</name>
    <name type="common">Ethiopian mustard</name>
    <name type="synonym">Abyssinian cabbage</name>
    <dbReference type="NCBI Taxonomy" id="52824"/>
    <lineage>
        <taxon>Eukaryota</taxon>
        <taxon>Viridiplantae</taxon>
        <taxon>Streptophyta</taxon>
        <taxon>Embryophyta</taxon>
        <taxon>Tracheophyta</taxon>
        <taxon>Spermatophyta</taxon>
        <taxon>Magnoliopsida</taxon>
        <taxon>eudicotyledons</taxon>
        <taxon>Gunneridae</taxon>
        <taxon>Pentapetalae</taxon>
        <taxon>rosids</taxon>
        <taxon>malvids</taxon>
        <taxon>Brassicales</taxon>
        <taxon>Brassicaceae</taxon>
        <taxon>Brassiceae</taxon>
        <taxon>Brassica</taxon>
    </lineage>
</organism>
<dbReference type="OrthoDB" id="240298at2759"/>
<dbReference type="GO" id="GO:0001405">
    <property type="term" value="C:PAM complex, Tim23 associated import motor"/>
    <property type="evidence" value="ECO:0007669"/>
    <property type="project" value="TreeGrafter"/>
</dbReference>
<evidence type="ECO:0000313" key="4">
    <source>
        <dbReference type="Proteomes" id="UP000886595"/>
    </source>
</evidence>
<keyword evidence="2" id="KW-1133">Transmembrane helix</keyword>
<dbReference type="PANTHER" id="PTHR12763">
    <property type="match status" value="1"/>
</dbReference>
<protein>
    <submittedName>
        <fullName evidence="3">Uncharacterized protein</fullName>
    </submittedName>
</protein>